<sequence length="590" mass="66273">MTLSYDKILLRAALCMLTLLLTGACSRRGPVLTFREANDPTADTLADWSGVASGLHAAWGTTDKRYARSVVPCAAASECRLTAWRGERVSAQLVLWSADSVGGVECRIAKFRSDGACLPAGIAQARFVRYVLTDTFGPGCGHRRDGDFPVSLAADMLDTLGRFDMDARTARPVWLTVSVPDDAPAGVYRSCVEVTGCGVKSLKLPFELRVQERRLPRPAEWSYHLDLWQHPAAAARVMGLALWSDAHFDALRPLVRMLADAGQKVVTATLNKDPWNHQCFDAYEDMIRWTKRADGTWEYDYSLFDRWVGLCAEEGIDRQINCYSMLPWNNELHYYDAAADRIVEVRANPGTPEFEAMWRPFLRDFEAHLDAKGWLGKCCVAMDERSPETMDAAIGLLRSAAPGLGIAMADNHASYKRYTDLDDVCVQIDCRVADEDLARRRRDGLLTTYYVCCSSAFPNTFTFSEPWEAVYMAWFAAACGYDGMLRWSYNSWPADPVRDSRFTAWPAGDTYLVYPDARSSIRFERLREGIQDYEKIRILRGELASDNTPEGAAKRAELEAAVRPFEAHDPARPWPDLLRRAKETVARLSE</sequence>
<name>A0AA37P4F9_9BACT</name>
<organism evidence="3 4">
    <name type="scientific">Alistipes finegoldii</name>
    <dbReference type="NCBI Taxonomy" id="214856"/>
    <lineage>
        <taxon>Bacteria</taxon>
        <taxon>Pseudomonadati</taxon>
        <taxon>Bacteroidota</taxon>
        <taxon>Bacteroidia</taxon>
        <taxon>Bacteroidales</taxon>
        <taxon>Rikenellaceae</taxon>
        <taxon>Alistipes</taxon>
    </lineage>
</organism>
<evidence type="ECO:0000259" key="1">
    <source>
        <dbReference type="Pfam" id="PF13320"/>
    </source>
</evidence>
<feature type="domain" description="Glycoside hydrolase 123 N-terminal" evidence="2">
    <location>
        <begin position="59"/>
        <end position="195"/>
    </location>
</feature>
<dbReference type="AlphaFoldDB" id="A0AA37P4F9"/>
<feature type="domain" description="Glycoside hydrolase 123 catalytic" evidence="1">
    <location>
        <begin position="228"/>
        <end position="539"/>
    </location>
</feature>
<dbReference type="Proteomes" id="UP001055105">
    <property type="component" value="Unassembled WGS sequence"/>
</dbReference>
<dbReference type="Pfam" id="PF13320">
    <property type="entry name" value="GH123_cat"/>
    <property type="match status" value="1"/>
</dbReference>
<gene>
    <name evidence="3" type="ORF">CE91St16_31210</name>
</gene>
<reference evidence="3" key="1">
    <citation type="submission" date="2022-01" db="EMBL/GenBank/DDBJ databases">
        <title>Novel bile acid biosynthetic pathways are enriched in the microbiome of centenarians.</title>
        <authorList>
            <person name="Sato Y."/>
            <person name="Atarashi K."/>
            <person name="Plichta R.D."/>
            <person name="Arai Y."/>
            <person name="Sasajima S."/>
            <person name="Kearney M.S."/>
            <person name="Suda W."/>
            <person name="Takeshita K."/>
            <person name="Sasaki T."/>
            <person name="Okamoto S."/>
            <person name="Skelly N.A."/>
            <person name="Okamura Y."/>
            <person name="Vlamakis H."/>
            <person name="Li Y."/>
            <person name="Tanoue T."/>
            <person name="Takei H."/>
            <person name="Nittono H."/>
            <person name="Narushima S."/>
            <person name="Irie J."/>
            <person name="Itoh H."/>
            <person name="Moriya K."/>
            <person name="Sugiura Y."/>
            <person name="Suematsu M."/>
            <person name="Moritoki N."/>
            <person name="Shibata S."/>
            <person name="Littman R.D."/>
            <person name="Fischbach A.M."/>
            <person name="Uwamino Y."/>
            <person name="Inoue T."/>
            <person name="Honda A."/>
            <person name="Hattori M."/>
            <person name="Murai T."/>
            <person name="Xavier J.R."/>
            <person name="Hirose N."/>
            <person name="Honda K."/>
        </authorList>
    </citation>
    <scope>NUCLEOTIDE SEQUENCE</scope>
    <source>
        <strain evidence="3">CE91-St16</strain>
    </source>
</reference>
<comment type="caution">
    <text evidence="3">The sequence shown here is derived from an EMBL/GenBank/DDBJ whole genome shotgun (WGS) entry which is preliminary data.</text>
</comment>
<dbReference type="EMBL" id="BQOL01000002">
    <property type="protein sequence ID" value="GKI20213.1"/>
    <property type="molecule type" value="Genomic_DNA"/>
</dbReference>
<evidence type="ECO:0000313" key="4">
    <source>
        <dbReference type="Proteomes" id="UP001055105"/>
    </source>
</evidence>
<dbReference type="InterPro" id="IPR053850">
    <property type="entry name" value="Glyco_hydro_123_N_2"/>
</dbReference>
<evidence type="ECO:0000259" key="2">
    <source>
        <dbReference type="Pfam" id="PF22680"/>
    </source>
</evidence>
<evidence type="ECO:0000313" key="3">
    <source>
        <dbReference type="EMBL" id="GKI20213.1"/>
    </source>
</evidence>
<protein>
    <recommendedName>
        <fullName evidence="5">Glycoside hydrolase 123 C-terminal domain-containing protein</fullName>
    </recommendedName>
</protein>
<evidence type="ECO:0008006" key="5">
    <source>
        <dbReference type="Google" id="ProtNLM"/>
    </source>
</evidence>
<dbReference type="Pfam" id="PF22680">
    <property type="entry name" value="Glyco_hydro_123_N_2"/>
    <property type="match status" value="1"/>
</dbReference>
<accession>A0AA37P4F9</accession>
<dbReference type="PROSITE" id="PS51257">
    <property type="entry name" value="PROKAR_LIPOPROTEIN"/>
    <property type="match status" value="1"/>
</dbReference>
<proteinExistence type="predicted"/>
<dbReference type="InterPro" id="IPR025150">
    <property type="entry name" value="GH123_cat"/>
</dbReference>
<dbReference type="RefSeq" id="WP_244077010.1">
    <property type="nucleotide sequence ID" value="NZ_AP025581.1"/>
</dbReference>